<keyword evidence="9" id="KW-1185">Reference proteome</keyword>
<protein>
    <recommendedName>
        <fullName evidence="7">Ricin B lectin domain-containing protein</fullName>
    </recommendedName>
</protein>
<dbReference type="CDD" id="cd00161">
    <property type="entry name" value="beta-trefoil_Ricin-like"/>
    <property type="match status" value="1"/>
</dbReference>
<dbReference type="InterPro" id="IPR036404">
    <property type="entry name" value="Jacalin-like_lectin_dom_sf"/>
</dbReference>
<proteinExistence type="inferred from homology"/>
<feature type="coiled-coil region" evidence="5">
    <location>
        <begin position="217"/>
        <end position="244"/>
    </location>
</feature>
<feature type="domain" description="Ricin B lectin" evidence="7">
    <location>
        <begin position="6"/>
        <end position="84"/>
    </location>
</feature>
<evidence type="ECO:0000259" key="7">
    <source>
        <dbReference type="Pfam" id="PF14200"/>
    </source>
</evidence>
<comment type="similarity">
    <text evidence="1">Belongs to the delta endotoxin family.</text>
</comment>
<dbReference type="SUPFAM" id="SSF51101">
    <property type="entry name" value="Mannose-binding lectins"/>
    <property type="match status" value="1"/>
</dbReference>
<name>A0ABQ5XAG5_9GAMM</name>
<evidence type="ECO:0000313" key="9">
    <source>
        <dbReference type="Proteomes" id="UP001156627"/>
    </source>
</evidence>
<evidence type="ECO:0000256" key="1">
    <source>
        <dbReference type="ARBA" id="ARBA00007819"/>
    </source>
</evidence>
<reference evidence="9" key="1">
    <citation type="journal article" date="2019" name="Int. J. Syst. Evol. Microbiol.">
        <title>The Global Catalogue of Microorganisms (GCM) 10K type strain sequencing project: providing services to taxonomists for standard genome sequencing and annotation.</title>
        <authorList>
            <consortium name="The Broad Institute Genomics Platform"/>
            <consortium name="The Broad Institute Genome Sequencing Center for Infectious Disease"/>
            <person name="Wu L."/>
            <person name="Ma J."/>
        </authorList>
    </citation>
    <scope>NUCLEOTIDE SEQUENCE [LARGE SCALE GENOMIC DNA]</scope>
    <source>
        <strain evidence="9">NBRC 111981</strain>
    </source>
</reference>
<dbReference type="InterPro" id="IPR035992">
    <property type="entry name" value="Ricin_B-like_lectins"/>
</dbReference>
<gene>
    <name evidence="8" type="ORF">GCM10007898_18110</name>
</gene>
<sequence length="613" mass="67186">MAFSPRPNDYYYLVARHSGKVLEIENASGASGARIVQADAADEKHQRFRFQAVGPRSFAIRPEHSDHAVDIYGAYLTNGANVIQSAWHGNSNQRFRLLDAGDGYFFIEAEHSGKCLDVQHVATAAGSPLVQHPHHYTDTAHHQQFRPVLATSEISMAKLPTFQRPLDYLREITLGGLGLIPKAGGAIKFITGALWPDDSLQMVWNQITVYIDKLVESKLLEERITALKLALEGAKKNLDEYNGLQPGAEKLGYMNSVIATLNTTDRAFFRKKDPERTATYLMTMGSLKIALLRERLLNYTTIAKTDTDPSAEAHLESLKSAVAEYTKAALEFRAALMARRLKFLSGVTRYDASKAQWFDFTVRDAADESEGRAASFYFWRVFPPFHSSEMHKAETKVLPAYQAHVTAMYGAQLDALFASARIWNAAIPGQPEPAKKTIRATVGPFGSGIGTAVDLTQDKPIEGVRVYYMNRRLRGIQAKHVSGWGPLVGRAEGTCHELVLKKGERIVSAYGQADGHLSAACFETSFGASLRTSTPYPDSRAWSADLSPEVNPTLARISASPGEEGVEGITLHWDYQVLGEYPTSVKGRAAKPASAGTAAKTVRKKATPPKAGG</sequence>
<keyword evidence="5" id="KW-0175">Coiled coil</keyword>
<dbReference type="Gene3D" id="1.20.190.10">
    <property type="entry name" value="Pesticidal crystal protein, N-terminal domain"/>
    <property type="match status" value="1"/>
</dbReference>
<keyword evidence="2" id="KW-0800">Toxin</keyword>
<dbReference type="Gene3D" id="2.100.10.30">
    <property type="entry name" value="Jacalin-like lectin domain"/>
    <property type="match status" value="1"/>
</dbReference>
<evidence type="ECO:0000256" key="2">
    <source>
        <dbReference type="ARBA" id="ARBA00022656"/>
    </source>
</evidence>
<dbReference type="InterPro" id="IPR036716">
    <property type="entry name" value="Pest_crys_N_sf"/>
</dbReference>
<dbReference type="SUPFAM" id="SSF50370">
    <property type="entry name" value="Ricin B-like lectins"/>
    <property type="match status" value="1"/>
</dbReference>
<accession>A0ABQ5XAG5</accession>
<evidence type="ECO:0000256" key="4">
    <source>
        <dbReference type="ARBA" id="ARBA00023026"/>
    </source>
</evidence>
<keyword evidence="3" id="KW-0749">Sporulation</keyword>
<dbReference type="EMBL" id="BSOA01000015">
    <property type="protein sequence ID" value="GLQ88242.1"/>
    <property type="molecule type" value="Genomic_DNA"/>
</dbReference>
<dbReference type="InterPro" id="IPR000772">
    <property type="entry name" value="Ricin_B_lectin"/>
</dbReference>
<dbReference type="Pfam" id="PF14200">
    <property type="entry name" value="RicinB_lectin_2"/>
    <property type="match status" value="1"/>
</dbReference>
<evidence type="ECO:0000256" key="3">
    <source>
        <dbReference type="ARBA" id="ARBA00022969"/>
    </source>
</evidence>
<dbReference type="RefSeq" id="WP_284331686.1">
    <property type="nucleotide sequence ID" value="NZ_BSOA01000015.1"/>
</dbReference>
<dbReference type="SUPFAM" id="SSF56849">
    <property type="entry name" value="delta-Endotoxin (insectocide), N-terminal domain"/>
    <property type="match status" value="1"/>
</dbReference>
<evidence type="ECO:0000256" key="5">
    <source>
        <dbReference type="SAM" id="Coils"/>
    </source>
</evidence>
<evidence type="ECO:0000313" key="8">
    <source>
        <dbReference type="EMBL" id="GLQ88242.1"/>
    </source>
</evidence>
<feature type="compositionally biased region" description="Low complexity" evidence="6">
    <location>
        <begin position="590"/>
        <end position="600"/>
    </location>
</feature>
<keyword evidence="4" id="KW-0843">Virulence</keyword>
<feature type="region of interest" description="Disordered" evidence="6">
    <location>
        <begin position="586"/>
        <end position="613"/>
    </location>
</feature>
<dbReference type="Gene3D" id="2.80.10.50">
    <property type="match status" value="1"/>
</dbReference>
<organism evidence="8 9">
    <name type="scientific">Dyella flagellata</name>
    <dbReference type="NCBI Taxonomy" id="1867833"/>
    <lineage>
        <taxon>Bacteria</taxon>
        <taxon>Pseudomonadati</taxon>
        <taxon>Pseudomonadota</taxon>
        <taxon>Gammaproteobacteria</taxon>
        <taxon>Lysobacterales</taxon>
        <taxon>Rhodanobacteraceae</taxon>
        <taxon>Dyella</taxon>
    </lineage>
</organism>
<evidence type="ECO:0000256" key="6">
    <source>
        <dbReference type="SAM" id="MobiDB-lite"/>
    </source>
</evidence>
<dbReference type="Proteomes" id="UP001156627">
    <property type="component" value="Unassembled WGS sequence"/>
</dbReference>
<comment type="caution">
    <text evidence="8">The sequence shown here is derived from an EMBL/GenBank/DDBJ whole genome shotgun (WGS) entry which is preliminary data.</text>
</comment>